<reference evidence="2" key="1">
    <citation type="submission" date="2020-05" db="EMBL/GenBank/DDBJ databases">
        <authorList>
            <person name="Chiriac C."/>
            <person name="Salcher M."/>
            <person name="Ghai R."/>
            <person name="Kavagutti S V."/>
        </authorList>
    </citation>
    <scope>NUCLEOTIDE SEQUENCE</scope>
</reference>
<evidence type="ECO:0000313" key="2">
    <source>
        <dbReference type="EMBL" id="CAB5036259.1"/>
    </source>
</evidence>
<dbReference type="AlphaFoldDB" id="A0A6J7S5A5"/>
<gene>
    <name evidence="1" type="ORF">UFOPK3522_00606</name>
    <name evidence="2" type="ORF">UFOPK4175_00910</name>
</gene>
<accession>A0A6J7S5A5</accession>
<dbReference type="EMBL" id="CAESAO010000037">
    <property type="protein sequence ID" value="CAB4341180.1"/>
    <property type="molecule type" value="Genomic_DNA"/>
</dbReference>
<protein>
    <submittedName>
        <fullName evidence="2">Unannotated protein</fullName>
    </submittedName>
</protein>
<proteinExistence type="predicted"/>
<evidence type="ECO:0000313" key="1">
    <source>
        <dbReference type="EMBL" id="CAB4341180.1"/>
    </source>
</evidence>
<sequence>MTVRQISTSREPSFCSVCERNLLRGEEHNAFLHGGQRKIVCELCTQRATQLGWIRESGDMAPASGRIGWIKRSPARSLSNRRGRRNEPEVSDLLVPPEAEELVAHSGQAGDLAEAEAAAPTEVVDRSEYALPRKVELSVDERAVRAVPTHADKKGARAIEVFNVGPHPRTIATLARTLGAPVVSVRPSLKEGSIVSVIIAWELSWYAYEIDLADERAGARLIDQGSELDELDEQDRTPNAVADSRGMLHTAVEA</sequence>
<organism evidence="2">
    <name type="scientific">freshwater metagenome</name>
    <dbReference type="NCBI Taxonomy" id="449393"/>
    <lineage>
        <taxon>unclassified sequences</taxon>
        <taxon>metagenomes</taxon>
        <taxon>ecological metagenomes</taxon>
    </lineage>
</organism>
<dbReference type="EMBL" id="CAFBPX010000162">
    <property type="protein sequence ID" value="CAB5036259.1"/>
    <property type="molecule type" value="Genomic_DNA"/>
</dbReference>
<name>A0A6J7S5A5_9ZZZZ</name>